<reference evidence="2" key="1">
    <citation type="submission" date="2022-01" db="EMBL/GenBank/DDBJ databases">
        <title>Comparative genomics reveals a dynamic genome evolution in the ectomycorrhizal milk-cap (Lactarius) mushrooms.</title>
        <authorList>
            <consortium name="DOE Joint Genome Institute"/>
            <person name="Lebreton A."/>
            <person name="Tang N."/>
            <person name="Kuo A."/>
            <person name="LaButti K."/>
            <person name="Drula E."/>
            <person name="Barry K."/>
            <person name="Clum A."/>
            <person name="Lipzen A."/>
            <person name="Mousain D."/>
            <person name="Ng V."/>
            <person name="Wang R."/>
            <person name="Wang X."/>
            <person name="Dai Y."/>
            <person name="Henrissat B."/>
            <person name="Grigoriev I.V."/>
            <person name="Guerin-Laguette A."/>
            <person name="Yu F."/>
            <person name="Martin F.M."/>
        </authorList>
    </citation>
    <scope>NUCLEOTIDE SEQUENCE</scope>
    <source>
        <strain evidence="2">QP</strain>
    </source>
</reference>
<name>A0AAD4LA86_9AGAM</name>
<gene>
    <name evidence="2" type="ORF">EDB92DRAFT_1820007</name>
</gene>
<organism evidence="2 3">
    <name type="scientific">Lactarius akahatsu</name>
    <dbReference type="NCBI Taxonomy" id="416441"/>
    <lineage>
        <taxon>Eukaryota</taxon>
        <taxon>Fungi</taxon>
        <taxon>Dikarya</taxon>
        <taxon>Basidiomycota</taxon>
        <taxon>Agaricomycotina</taxon>
        <taxon>Agaricomycetes</taxon>
        <taxon>Russulales</taxon>
        <taxon>Russulaceae</taxon>
        <taxon>Lactarius</taxon>
    </lineage>
</organism>
<feature type="transmembrane region" description="Helical" evidence="1">
    <location>
        <begin position="166"/>
        <end position="188"/>
    </location>
</feature>
<proteinExistence type="predicted"/>
<dbReference type="EMBL" id="JAKELL010000105">
    <property type="protein sequence ID" value="KAH8982086.1"/>
    <property type="molecule type" value="Genomic_DNA"/>
</dbReference>
<sequence length="527" mass="55901">MSHRTGRSHVFAHKPHRRANPTCNTGGFYVSPTASQTFEYTTPANISWDTTCLNATNVDIFLYAPGTGSSRVHAWQSVYFPAGSYQTTLKPKWWNSTASANLQFSIVPSGTPPFLSPYPAGPIFTVTYHAPSSGTPADADTSKPDGAITVVKNAPTTHKPLAGGKVAAAVLMPLLVVIALVSLAYIKLRRERGKEERKQWSEAIDKRMSTISTDWKPISAAGAQAAIRSSMAVDGSIRSSFSFGNIRPDSTVAVEGGQAGIGSRARTVLPGQSNGTAQLRSSANAQIIAERVSRVSFAPDVRASSETRRTVQSRAYHTSIVPPLPDRKWEIAQSYAPGSEDGSISPTQTDGPQTLSIEDIQARLAGRDTSSRPSVDAVMPALRLMRTSDPSPGAHGEDESELLFSAQSGTFPAIPSPTHSPRSPEPASAMSSFMPMQPMPANMMSPDDMLRAYAERRATASAGIAGGPTVPSPAYTGVGAQGGMRTLYSPTQAQSQAATDNLSTRRTTIGSQYSGYADEDAYSGATL</sequence>
<keyword evidence="1" id="KW-0812">Transmembrane</keyword>
<keyword evidence="1" id="KW-1133">Transmembrane helix</keyword>
<accession>A0AAD4LA86</accession>
<keyword evidence="3" id="KW-1185">Reference proteome</keyword>
<dbReference type="Proteomes" id="UP001201163">
    <property type="component" value="Unassembled WGS sequence"/>
</dbReference>
<evidence type="ECO:0000313" key="3">
    <source>
        <dbReference type="Proteomes" id="UP001201163"/>
    </source>
</evidence>
<comment type="caution">
    <text evidence="2">The sequence shown here is derived from an EMBL/GenBank/DDBJ whole genome shotgun (WGS) entry which is preliminary data.</text>
</comment>
<evidence type="ECO:0000313" key="2">
    <source>
        <dbReference type="EMBL" id="KAH8982086.1"/>
    </source>
</evidence>
<keyword evidence="1" id="KW-0472">Membrane</keyword>
<protein>
    <submittedName>
        <fullName evidence="2">Uncharacterized protein</fullName>
    </submittedName>
</protein>
<dbReference type="AlphaFoldDB" id="A0AAD4LA86"/>
<evidence type="ECO:0000256" key="1">
    <source>
        <dbReference type="SAM" id="Phobius"/>
    </source>
</evidence>